<protein>
    <submittedName>
        <fullName evidence="2">Uncharacterized protein</fullName>
    </submittedName>
</protein>
<evidence type="ECO:0000313" key="2">
    <source>
        <dbReference type="EMBL" id="QWV97900.1"/>
    </source>
</evidence>
<evidence type="ECO:0000313" key="3">
    <source>
        <dbReference type="Proteomes" id="UP000683493"/>
    </source>
</evidence>
<sequence>MPTKTEPEEVRDSTKAQPENLRDFTEAQAEEARDSFDTVAGESADACCRTHPLVPAFSICLLKKRSCPHVMSFGHQYLCRHPDHAAFLVSSSKPKK</sequence>
<reference evidence="2 3" key="1">
    <citation type="submission" date="2021-06" db="EMBL/GenBank/DDBJ databases">
        <title>Gemonas diversity in paddy soil.</title>
        <authorList>
            <person name="Liu G."/>
        </authorList>
    </citation>
    <scope>NUCLEOTIDE SEQUENCE [LARGE SCALE GENOMIC DNA]</scope>
    <source>
        <strain evidence="2 3">RG29</strain>
    </source>
</reference>
<gene>
    <name evidence="2" type="ORF">KP005_00965</name>
</gene>
<dbReference type="Proteomes" id="UP000683493">
    <property type="component" value="Chromosome"/>
</dbReference>
<evidence type="ECO:0000256" key="1">
    <source>
        <dbReference type="SAM" id="MobiDB-lite"/>
    </source>
</evidence>
<feature type="region of interest" description="Disordered" evidence="1">
    <location>
        <begin position="1"/>
        <end position="21"/>
    </location>
</feature>
<accession>A0ABX8JHQ3</accession>
<dbReference type="EMBL" id="CP076724">
    <property type="protein sequence ID" value="QWV97900.1"/>
    <property type="molecule type" value="Genomic_DNA"/>
</dbReference>
<proteinExistence type="predicted"/>
<keyword evidence="3" id="KW-1185">Reference proteome</keyword>
<name>A0ABX8JHQ3_9BACT</name>
<organism evidence="2 3">
    <name type="scientific">Geomonas diazotrophica</name>
    <dbReference type="NCBI Taxonomy" id="2843197"/>
    <lineage>
        <taxon>Bacteria</taxon>
        <taxon>Pseudomonadati</taxon>
        <taxon>Thermodesulfobacteriota</taxon>
        <taxon>Desulfuromonadia</taxon>
        <taxon>Geobacterales</taxon>
        <taxon>Geobacteraceae</taxon>
        <taxon>Geomonas</taxon>
    </lineage>
</organism>